<dbReference type="EMBL" id="CAJOBP010073556">
    <property type="protein sequence ID" value="CAF4891360.1"/>
    <property type="molecule type" value="Genomic_DNA"/>
</dbReference>
<gene>
    <name evidence="1" type="ORF">UJA718_LOCUS45107</name>
</gene>
<dbReference type="Proteomes" id="UP000663873">
    <property type="component" value="Unassembled WGS sequence"/>
</dbReference>
<proteinExistence type="predicted"/>
<reference evidence="1" key="1">
    <citation type="submission" date="2021-02" db="EMBL/GenBank/DDBJ databases">
        <authorList>
            <person name="Nowell W R."/>
        </authorList>
    </citation>
    <scope>NUCLEOTIDE SEQUENCE</scope>
</reference>
<feature type="non-terminal residue" evidence="1">
    <location>
        <position position="1"/>
    </location>
</feature>
<organism evidence="1 2">
    <name type="scientific">Rotaria socialis</name>
    <dbReference type="NCBI Taxonomy" id="392032"/>
    <lineage>
        <taxon>Eukaryota</taxon>
        <taxon>Metazoa</taxon>
        <taxon>Spiralia</taxon>
        <taxon>Gnathifera</taxon>
        <taxon>Rotifera</taxon>
        <taxon>Eurotatoria</taxon>
        <taxon>Bdelloidea</taxon>
        <taxon>Philodinida</taxon>
        <taxon>Philodinidae</taxon>
        <taxon>Rotaria</taxon>
    </lineage>
</organism>
<accession>A0A821UJI4</accession>
<protein>
    <submittedName>
        <fullName evidence="1">Uncharacterized protein</fullName>
    </submittedName>
</protein>
<dbReference type="AlphaFoldDB" id="A0A821UJI4"/>
<name>A0A821UJI4_9BILA</name>
<sequence>MTGDRITVQSLAGTLAEGMKTSNHFSASKVVRLTANNKLM</sequence>
<evidence type="ECO:0000313" key="2">
    <source>
        <dbReference type="Proteomes" id="UP000663873"/>
    </source>
</evidence>
<keyword evidence="2" id="KW-1185">Reference proteome</keyword>
<evidence type="ECO:0000313" key="1">
    <source>
        <dbReference type="EMBL" id="CAF4891360.1"/>
    </source>
</evidence>
<comment type="caution">
    <text evidence="1">The sequence shown here is derived from an EMBL/GenBank/DDBJ whole genome shotgun (WGS) entry which is preliminary data.</text>
</comment>